<dbReference type="PANTHER" id="PTHR30589:SF0">
    <property type="entry name" value="PHOSPHATIDYLGLYCEROL--PROLIPOPROTEIN DIACYLGLYCERYL TRANSFERASE"/>
    <property type="match status" value="1"/>
</dbReference>
<feature type="binding site" evidence="7">
    <location>
        <position position="132"/>
    </location>
    <ligand>
        <name>a 1,2-diacyl-sn-glycero-3-phospho-(1'-sn-glycerol)</name>
        <dbReference type="ChEBI" id="CHEBI:64716"/>
    </ligand>
</feature>
<organism evidence="8 9">
    <name type="scientific">Paludibaculum fermentans</name>
    <dbReference type="NCBI Taxonomy" id="1473598"/>
    <lineage>
        <taxon>Bacteria</taxon>
        <taxon>Pseudomonadati</taxon>
        <taxon>Acidobacteriota</taxon>
        <taxon>Terriglobia</taxon>
        <taxon>Bryobacterales</taxon>
        <taxon>Bryobacteraceae</taxon>
        <taxon>Paludibaculum</taxon>
    </lineage>
</organism>
<dbReference type="EMBL" id="CP063849">
    <property type="protein sequence ID" value="QOY85051.1"/>
    <property type="molecule type" value="Genomic_DNA"/>
</dbReference>
<feature type="transmembrane region" description="Helical" evidence="7">
    <location>
        <begin position="6"/>
        <end position="28"/>
    </location>
</feature>
<comment type="function">
    <text evidence="7">Catalyzes the transfer of the diacylglyceryl group from phosphatidylglycerol to the sulfhydryl group of the N-terminal cysteine of a prolipoprotein, the first step in the formation of mature lipoproteins.</text>
</comment>
<keyword evidence="3 7" id="KW-0808">Transferase</keyword>
<dbReference type="KEGG" id="pfer:IRI77_19575"/>
<dbReference type="Pfam" id="PF01790">
    <property type="entry name" value="LGT"/>
    <property type="match status" value="1"/>
</dbReference>
<feature type="transmembrane region" description="Helical" evidence="7">
    <location>
        <begin position="118"/>
        <end position="145"/>
    </location>
</feature>
<evidence type="ECO:0000256" key="1">
    <source>
        <dbReference type="ARBA" id="ARBA00007150"/>
    </source>
</evidence>
<keyword evidence="2 7" id="KW-1003">Cell membrane</keyword>
<protein>
    <recommendedName>
        <fullName evidence="7">Phosphatidylglycerol--prolipoprotein diacylglyceryl transferase</fullName>
        <ecNumber evidence="7">2.5.1.145</ecNumber>
    </recommendedName>
</protein>
<feature type="transmembrane region" description="Helical" evidence="7">
    <location>
        <begin position="174"/>
        <end position="190"/>
    </location>
</feature>
<evidence type="ECO:0000256" key="6">
    <source>
        <dbReference type="ARBA" id="ARBA00023136"/>
    </source>
</evidence>
<feature type="transmembrane region" description="Helical" evidence="7">
    <location>
        <begin position="235"/>
        <end position="252"/>
    </location>
</feature>
<gene>
    <name evidence="7 8" type="primary">lgt</name>
    <name evidence="8" type="ORF">IRI77_19575</name>
</gene>
<dbReference type="NCBIfam" id="TIGR00544">
    <property type="entry name" value="lgt"/>
    <property type="match status" value="1"/>
</dbReference>
<comment type="similarity">
    <text evidence="1 7">Belongs to the Lgt family.</text>
</comment>
<comment type="catalytic activity">
    <reaction evidence="7">
        <text>L-cysteinyl-[prolipoprotein] + a 1,2-diacyl-sn-glycero-3-phospho-(1'-sn-glycerol) = an S-1,2-diacyl-sn-glyceryl-L-cysteinyl-[prolipoprotein] + sn-glycerol 1-phosphate + H(+)</text>
        <dbReference type="Rhea" id="RHEA:56712"/>
        <dbReference type="Rhea" id="RHEA-COMP:14679"/>
        <dbReference type="Rhea" id="RHEA-COMP:14680"/>
        <dbReference type="ChEBI" id="CHEBI:15378"/>
        <dbReference type="ChEBI" id="CHEBI:29950"/>
        <dbReference type="ChEBI" id="CHEBI:57685"/>
        <dbReference type="ChEBI" id="CHEBI:64716"/>
        <dbReference type="ChEBI" id="CHEBI:140658"/>
        <dbReference type="EC" id="2.5.1.145"/>
    </reaction>
</comment>
<evidence type="ECO:0000256" key="5">
    <source>
        <dbReference type="ARBA" id="ARBA00022989"/>
    </source>
</evidence>
<comment type="subcellular location">
    <subcellularLocation>
        <location evidence="7">Cell membrane</location>
        <topology evidence="7">Multi-pass membrane protein</topology>
    </subcellularLocation>
</comment>
<accession>A0A7S7NK06</accession>
<dbReference type="UniPathway" id="UPA00664"/>
<dbReference type="EC" id="2.5.1.145" evidence="7"/>
<proteinExistence type="inferred from homology"/>
<sequence length="265" mass="28830">MFPKLISIGSFFLPTYGLLVALGFLAGIWLTTRLARRAGIDPEKVNNLAIYCALTGLAGAKLLMFVMDFDYYAKNPGRIFSFDTLLSAGVYYGGFLGAFVFAWAYIKRQKLPWLKTADVFAPGVALGHAIGRLGCFAAGCCWGSLCDRPWAVTFENPAAHDLTGVPLGIPLHPAQLYEAAVVALLAAFLYRQSGKLHRDGQILGLYLLLYAVARVTVEFFRFHEQALPWGGPFTWTQWIALGLGAGGAALLLRPNRSTPVAVPAR</sequence>
<dbReference type="InterPro" id="IPR001640">
    <property type="entry name" value="Lgt"/>
</dbReference>
<dbReference type="GO" id="GO:0008961">
    <property type="term" value="F:phosphatidylglycerol-prolipoprotein diacylglyceryl transferase activity"/>
    <property type="evidence" value="ECO:0007669"/>
    <property type="project" value="UniProtKB-UniRule"/>
</dbReference>
<dbReference type="HAMAP" id="MF_01147">
    <property type="entry name" value="Lgt"/>
    <property type="match status" value="1"/>
</dbReference>
<evidence type="ECO:0000313" key="8">
    <source>
        <dbReference type="EMBL" id="QOY85051.1"/>
    </source>
</evidence>
<keyword evidence="8" id="KW-0449">Lipoprotein</keyword>
<evidence type="ECO:0000256" key="3">
    <source>
        <dbReference type="ARBA" id="ARBA00022679"/>
    </source>
</evidence>
<keyword evidence="9" id="KW-1185">Reference proteome</keyword>
<feature type="transmembrane region" description="Helical" evidence="7">
    <location>
        <begin position="86"/>
        <end position="106"/>
    </location>
</feature>
<dbReference type="GO" id="GO:0042158">
    <property type="term" value="P:lipoprotein biosynthetic process"/>
    <property type="evidence" value="ECO:0007669"/>
    <property type="project" value="UniProtKB-UniRule"/>
</dbReference>
<dbReference type="GO" id="GO:0005886">
    <property type="term" value="C:plasma membrane"/>
    <property type="evidence" value="ECO:0007669"/>
    <property type="project" value="UniProtKB-SubCell"/>
</dbReference>
<keyword evidence="4 7" id="KW-0812">Transmembrane</keyword>
<feature type="transmembrane region" description="Helical" evidence="7">
    <location>
        <begin position="48"/>
        <end position="66"/>
    </location>
</feature>
<evidence type="ECO:0000256" key="7">
    <source>
        <dbReference type="HAMAP-Rule" id="MF_01147"/>
    </source>
</evidence>
<dbReference type="Proteomes" id="UP000593892">
    <property type="component" value="Chromosome"/>
</dbReference>
<keyword evidence="5 7" id="KW-1133">Transmembrane helix</keyword>
<name>A0A7S7NK06_PALFE</name>
<evidence type="ECO:0000313" key="9">
    <source>
        <dbReference type="Proteomes" id="UP000593892"/>
    </source>
</evidence>
<dbReference type="RefSeq" id="WP_194446721.1">
    <property type="nucleotide sequence ID" value="NZ_CP063849.1"/>
</dbReference>
<evidence type="ECO:0000256" key="2">
    <source>
        <dbReference type="ARBA" id="ARBA00022475"/>
    </source>
</evidence>
<comment type="pathway">
    <text evidence="7">Protein modification; lipoprotein biosynthesis (diacylglyceryl transfer).</text>
</comment>
<feature type="transmembrane region" description="Helical" evidence="7">
    <location>
        <begin position="202"/>
        <end position="223"/>
    </location>
</feature>
<dbReference type="PANTHER" id="PTHR30589">
    <property type="entry name" value="PROLIPOPROTEIN DIACYLGLYCERYL TRANSFERASE"/>
    <property type="match status" value="1"/>
</dbReference>
<evidence type="ECO:0000256" key="4">
    <source>
        <dbReference type="ARBA" id="ARBA00022692"/>
    </source>
</evidence>
<keyword evidence="6 7" id="KW-0472">Membrane</keyword>
<dbReference type="AlphaFoldDB" id="A0A7S7NK06"/>
<reference evidence="8 9" key="1">
    <citation type="submission" date="2020-10" db="EMBL/GenBank/DDBJ databases">
        <title>Complete genome sequence of Paludibaculum fermentans P105T, a facultatively anaerobic acidobacterium capable of dissimilatory Fe(III) reduction.</title>
        <authorList>
            <person name="Dedysh S.N."/>
            <person name="Beletsky A.V."/>
            <person name="Kulichevskaya I.S."/>
            <person name="Mardanov A.V."/>
            <person name="Ravin N.V."/>
        </authorList>
    </citation>
    <scope>NUCLEOTIDE SEQUENCE [LARGE SCALE GENOMIC DNA]</scope>
    <source>
        <strain evidence="8 9">P105</strain>
    </source>
</reference>